<dbReference type="AlphaFoldDB" id="A0A9E9C9A5"/>
<gene>
    <name evidence="1" type="ORF">OXH18_04820</name>
</gene>
<sequence length="127" mass="13762">MATATVLEFMQRTAEDEALQQQLENLLGVGDGNISSETELDPAESEALGERAPIVAEFAAQNGFSFSADELLTVVDAFQKHQAGEMSDEDFAAMLGISLANESIDAAVPTNRLNRLVRYLSKTYLGY</sequence>
<proteinExistence type="predicted"/>
<name>A0A9E9C9A5_9CYAN</name>
<dbReference type="EMBL" id="CP113797">
    <property type="protein sequence ID" value="WAL61323.1"/>
    <property type="molecule type" value="Genomic_DNA"/>
</dbReference>
<organism evidence="1 2">
    <name type="scientific">Thermocoleostomius sinensis A174</name>
    <dbReference type="NCBI Taxonomy" id="2016057"/>
    <lineage>
        <taxon>Bacteria</taxon>
        <taxon>Bacillati</taxon>
        <taxon>Cyanobacteriota</taxon>
        <taxon>Cyanophyceae</taxon>
        <taxon>Oculatellales</taxon>
        <taxon>Oculatellaceae</taxon>
        <taxon>Thermocoleostomius</taxon>
    </lineage>
</organism>
<reference evidence="1" key="1">
    <citation type="submission" date="2022-12" db="EMBL/GenBank/DDBJ databases">
        <title>Polyphasic identification of a Novel Hot-Spring Cyanobacterium Ocullathermofonsia sinensis gen nov. sp. nov. and Genomic Insights on its Adaptations to the Thermal Habitat.</title>
        <authorList>
            <person name="Daroch M."/>
            <person name="Tang J."/>
            <person name="Jiang Y."/>
        </authorList>
    </citation>
    <scope>NUCLEOTIDE SEQUENCE</scope>
    <source>
        <strain evidence="1">PKUAC-SCTA174</strain>
    </source>
</reference>
<protein>
    <recommendedName>
        <fullName evidence="3">Nif11 family protein</fullName>
    </recommendedName>
</protein>
<dbReference type="Proteomes" id="UP001163152">
    <property type="component" value="Chromosome"/>
</dbReference>
<evidence type="ECO:0000313" key="1">
    <source>
        <dbReference type="EMBL" id="WAL61323.1"/>
    </source>
</evidence>
<evidence type="ECO:0008006" key="3">
    <source>
        <dbReference type="Google" id="ProtNLM"/>
    </source>
</evidence>
<dbReference type="KEGG" id="tsin:OXH18_04820"/>
<evidence type="ECO:0000313" key="2">
    <source>
        <dbReference type="Proteomes" id="UP001163152"/>
    </source>
</evidence>
<keyword evidence="2" id="KW-1185">Reference proteome</keyword>
<dbReference type="RefSeq" id="WP_268611276.1">
    <property type="nucleotide sequence ID" value="NZ_CP113797.1"/>
</dbReference>
<accession>A0A9E9C9A5</accession>